<dbReference type="NCBIfam" id="NF005744">
    <property type="entry name" value="PRK07568.1"/>
    <property type="match status" value="1"/>
</dbReference>
<keyword evidence="5" id="KW-0663">Pyridoxal phosphate</keyword>
<accession>A0A1F6AG62</accession>
<dbReference type="GO" id="GO:0006520">
    <property type="term" value="P:amino acid metabolic process"/>
    <property type="evidence" value="ECO:0007669"/>
    <property type="project" value="InterPro"/>
</dbReference>
<dbReference type="PROSITE" id="PS00105">
    <property type="entry name" value="AA_TRANSFER_CLASS_1"/>
    <property type="match status" value="1"/>
</dbReference>
<dbReference type="InterPro" id="IPR015422">
    <property type="entry name" value="PyrdxlP-dep_Trfase_small"/>
</dbReference>
<proteinExistence type="inferred from homology"/>
<keyword evidence="3 6" id="KW-0032">Aminotransferase</keyword>
<evidence type="ECO:0000256" key="4">
    <source>
        <dbReference type="ARBA" id="ARBA00022679"/>
    </source>
</evidence>
<dbReference type="InterPro" id="IPR015421">
    <property type="entry name" value="PyrdxlP-dep_Trfase_major"/>
</dbReference>
<dbReference type="EMBL" id="MFJV01000001">
    <property type="protein sequence ID" value="OGG23740.1"/>
    <property type="molecule type" value="Genomic_DNA"/>
</dbReference>
<dbReference type="EC" id="2.6.1.-" evidence="6"/>
<protein>
    <recommendedName>
        <fullName evidence="6">Aminotransferase</fullName>
        <ecNumber evidence="6">2.6.1.-</ecNumber>
    </recommendedName>
</protein>
<evidence type="ECO:0000256" key="6">
    <source>
        <dbReference type="RuleBase" id="RU000481"/>
    </source>
</evidence>
<dbReference type="PANTHER" id="PTHR46383:SF2">
    <property type="entry name" value="AMINOTRANSFERASE"/>
    <property type="match status" value="1"/>
</dbReference>
<reference evidence="8 9" key="1">
    <citation type="journal article" date="2016" name="Nat. Commun.">
        <title>Thousands of microbial genomes shed light on interconnected biogeochemical processes in an aquifer system.</title>
        <authorList>
            <person name="Anantharaman K."/>
            <person name="Brown C.T."/>
            <person name="Hug L.A."/>
            <person name="Sharon I."/>
            <person name="Castelle C.J."/>
            <person name="Probst A.J."/>
            <person name="Thomas B.C."/>
            <person name="Singh A."/>
            <person name="Wilkins M.J."/>
            <person name="Karaoz U."/>
            <person name="Brodie E.L."/>
            <person name="Williams K.H."/>
            <person name="Hubbard S.S."/>
            <person name="Banfield J.F."/>
        </authorList>
    </citation>
    <scope>NUCLEOTIDE SEQUENCE [LARGE SCALE GENOMIC DNA]</scope>
</reference>
<dbReference type="Gene3D" id="3.90.1150.10">
    <property type="entry name" value="Aspartate Aminotransferase, domain 1"/>
    <property type="match status" value="1"/>
</dbReference>
<dbReference type="AlphaFoldDB" id="A0A1F6AG62"/>
<comment type="cofactor">
    <cofactor evidence="1 6">
        <name>pyridoxal 5'-phosphate</name>
        <dbReference type="ChEBI" id="CHEBI:597326"/>
    </cofactor>
</comment>
<evidence type="ECO:0000256" key="1">
    <source>
        <dbReference type="ARBA" id="ARBA00001933"/>
    </source>
</evidence>
<dbReference type="InterPro" id="IPR004838">
    <property type="entry name" value="NHTrfase_class1_PyrdxlP-BS"/>
</dbReference>
<organism evidence="8 9">
    <name type="scientific">Candidatus Gottesmanbacteria bacterium RIFCSPLOWO2_01_FULL_43_11b</name>
    <dbReference type="NCBI Taxonomy" id="1798392"/>
    <lineage>
        <taxon>Bacteria</taxon>
        <taxon>Candidatus Gottesmaniibacteriota</taxon>
    </lineage>
</organism>
<dbReference type="CDD" id="cd00609">
    <property type="entry name" value="AAT_like"/>
    <property type="match status" value="1"/>
</dbReference>
<dbReference type="SUPFAM" id="SSF53383">
    <property type="entry name" value="PLP-dependent transferases"/>
    <property type="match status" value="1"/>
</dbReference>
<dbReference type="GO" id="GO:0030170">
    <property type="term" value="F:pyridoxal phosphate binding"/>
    <property type="evidence" value="ECO:0007669"/>
    <property type="project" value="InterPro"/>
</dbReference>
<evidence type="ECO:0000313" key="9">
    <source>
        <dbReference type="Proteomes" id="UP000178759"/>
    </source>
</evidence>
<dbReference type="PRINTS" id="PR00753">
    <property type="entry name" value="ACCSYNTHASE"/>
</dbReference>
<comment type="caution">
    <text evidence="8">The sequence shown here is derived from an EMBL/GenBank/DDBJ whole genome shotgun (WGS) entry which is preliminary data.</text>
</comment>
<dbReference type="STRING" id="1798392.A3A79_00845"/>
<evidence type="ECO:0000313" key="8">
    <source>
        <dbReference type="EMBL" id="OGG23740.1"/>
    </source>
</evidence>
<name>A0A1F6AG62_9BACT</name>
<dbReference type="InterPro" id="IPR004839">
    <property type="entry name" value="Aminotransferase_I/II_large"/>
</dbReference>
<evidence type="ECO:0000259" key="7">
    <source>
        <dbReference type="Pfam" id="PF00155"/>
    </source>
</evidence>
<dbReference type="InterPro" id="IPR015424">
    <property type="entry name" value="PyrdxlP-dep_Trfase"/>
</dbReference>
<dbReference type="Gene3D" id="3.40.640.10">
    <property type="entry name" value="Type I PLP-dependent aspartate aminotransferase-like (Major domain)"/>
    <property type="match status" value="1"/>
</dbReference>
<evidence type="ECO:0000256" key="3">
    <source>
        <dbReference type="ARBA" id="ARBA00022576"/>
    </source>
</evidence>
<dbReference type="GO" id="GO:0008483">
    <property type="term" value="F:transaminase activity"/>
    <property type="evidence" value="ECO:0007669"/>
    <property type="project" value="UniProtKB-KW"/>
</dbReference>
<dbReference type="Pfam" id="PF00155">
    <property type="entry name" value="Aminotran_1_2"/>
    <property type="match status" value="1"/>
</dbReference>
<dbReference type="PANTHER" id="PTHR46383">
    <property type="entry name" value="ASPARTATE AMINOTRANSFERASE"/>
    <property type="match status" value="1"/>
</dbReference>
<evidence type="ECO:0000256" key="5">
    <source>
        <dbReference type="ARBA" id="ARBA00022898"/>
    </source>
</evidence>
<dbReference type="Proteomes" id="UP000178759">
    <property type="component" value="Unassembled WGS sequence"/>
</dbReference>
<dbReference type="InterPro" id="IPR050596">
    <property type="entry name" value="AspAT/PAT-like"/>
</dbReference>
<feature type="domain" description="Aminotransferase class I/classII large" evidence="7">
    <location>
        <begin position="34"/>
        <end position="388"/>
    </location>
</feature>
<gene>
    <name evidence="8" type="ORF">A3A79_00845</name>
</gene>
<evidence type="ECO:0000256" key="2">
    <source>
        <dbReference type="ARBA" id="ARBA00007441"/>
    </source>
</evidence>
<comment type="similarity">
    <text evidence="2 6">Belongs to the class-I pyridoxal-phosphate-dependent aminotransferase family.</text>
</comment>
<keyword evidence="4 6" id="KW-0808">Transferase</keyword>
<sequence length="403" mass="44769">MNAVSRRASTLPISAVRKLVPYAQKAKARGVRILHLNIGDTDIKTPPVMLARLKTFAENPIGYAASTGVPAFIEALLVYYHRLGYTFLKSENIIATVGGSEAISMAFFATCEIGDEVLVFEPFYSNYQALALLNGVHLVGVPTYISNGFHLPDAKFIEKYLTKKTKAILISNPCNPTGVVYTQREINELVLLAVKRNLFLISDEVYREFIFVDRPHASLFPYMKKYPENMIVVDSLSKRYSLCGARLGVFSTLNESLLTGVTKIAMSRLSGGIIDQAVGAALTDIPEKYLNEVQEEYKKRRDVLYKGLSKIDGVTLSMPEGAFYCMVGLPVKNAEDFCVWLLESFRENNETVMFAPGAGFYNSEGKGVNEVRIAYVLNTDKLKRALEILAHALKAYPGRRKSA</sequence>